<feature type="compositionally biased region" description="Basic and acidic residues" evidence="5">
    <location>
        <begin position="16"/>
        <end position="26"/>
    </location>
</feature>
<dbReference type="GO" id="GO:0005789">
    <property type="term" value="C:endoplasmic reticulum membrane"/>
    <property type="evidence" value="ECO:0007669"/>
    <property type="project" value="UniProtKB-ARBA"/>
</dbReference>
<dbReference type="InterPro" id="IPR011993">
    <property type="entry name" value="PH-like_dom_sf"/>
</dbReference>
<feature type="transmembrane region" description="Helical" evidence="6">
    <location>
        <begin position="678"/>
        <end position="698"/>
    </location>
</feature>
<proteinExistence type="predicted"/>
<keyword evidence="4 6" id="KW-0472">Membrane</keyword>
<name>A0A9Q0NDH6_9DIPT</name>
<dbReference type="Proteomes" id="UP001151699">
    <property type="component" value="Chromosome A"/>
</dbReference>
<feature type="compositionally biased region" description="Basic and acidic residues" evidence="5">
    <location>
        <begin position="146"/>
        <end position="155"/>
    </location>
</feature>
<dbReference type="EMBL" id="WJQU01000001">
    <property type="protein sequence ID" value="KAJ6648303.1"/>
    <property type="molecule type" value="Genomic_DNA"/>
</dbReference>
<sequence length="800" mass="91247">MSFGQNKQKNSSSMNSKEELSDKDACDEPDLEQTDNDVVLKKSVEDILSGSHEAIGNSISQALSFTSGTVLQSSPIPLRRSPSPSESPINSPRQSFTKRDHIKYDTHLSVNYQTTNDTAEDSISKSSDSSNLASNNDLSKTSQIDVTDRPKTASKISERAKKKSWYSVLYPSYKSRSEDFKKLFKGVPDDERLVVETMCCMIESITYSYKLQMYAYCEYNMHYTNYSCAVQRDILVHGRLYVSQNYLCFYANIFRWETCLSIKWKDVTALTKEKTARVIPNAILICTTNEKHFITSFASRDKAYLMLFRVWQNALMDKPMQPQEMWQWVHNCYGDELGLTSDDEDYIDPYENRDDDNMPQGVLSKVTDSVSEEHSEPHSDSVASSVADLRIVSANQKHDSKLNHRKILNKSSRNIIPPISEHQVPTDMSDSSDSENGQNIPFICTAECTSMHEGRQLVHTILPINVDTLLSLLFSKSKFLVDFHNNRKTTDMVHCDWELNEDGLKCRTVTLTVALTQAVGPKCSHVTESQLMRECSEPGQLYSIDITSTNAGIPYADSFYVFMHYCLVRTVDDHTMFSVHAQVKYKKSVWGVVKGFIEKNTWAGLEDFYTALLRALQSEYCIPPAKAKGRRPRRGVVSQQRLPEEQNNHKQPQTARPTRSTPLVTKRQHIPRSGWESLQLFVAFLMITLIVLNVILFFKLWTLEGKRGSDENNFPDFTKLKKQPSNNDDWLSILKQQEALHSTETTQWQHILQAAIDLLRKTEITLNELLHLIDLQEVQQQEKNVDNSASPVSSTSEKDL</sequence>
<feature type="region of interest" description="Disordered" evidence="5">
    <location>
        <begin position="113"/>
        <end position="155"/>
    </location>
</feature>
<dbReference type="GO" id="GO:0032366">
    <property type="term" value="P:intracellular sterol transport"/>
    <property type="evidence" value="ECO:0007669"/>
    <property type="project" value="TreeGrafter"/>
</dbReference>
<organism evidence="8 9">
    <name type="scientific">Pseudolycoriella hygida</name>
    <dbReference type="NCBI Taxonomy" id="35572"/>
    <lineage>
        <taxon>Eukaryota</taxon>
        <taxon>Metazoa</taxon>
        <taxon>Ecdysozoa</taxon>
        <taxon>Arthropoda</taxon>
        <taxon>Hexapoda</taxon>
        <taxon>Insecta</taxon>
        <taxon>Pterygota</taxon>
        <taxon>Neoptera</taxon>
        <taxon>Endopterygota</taxon>
        <taxon>Diptera</taxon>
        <taxon>Nematocera</taxon>
        <taxon>Sciaroidea</taxon>
        <taxon>Sciaridae</taxon>
        <taxon>Pseudolycoriella</taxon>
    </lineage>
</organism>
<feature type="compositionally biased region" description="Low complexity" evidence="5">
    <location>
        <begin position="1"/>
        <end position="15"/>
    </location>
</feature>
<dbReference type="GO" id="GO:0120015">
    <property type="term" value="F:sterol transfer activity"/>
    <property type="evidence" value="ECO:0007669"/>
    <property type="project" value="TreeGrafter"/>
</dbReference>
<dbReference type="Pfam" id="PF16016">
    <property type="entry name" value="VASt"/>
    <property type="match status" value="1"/>
</dbReference>
<feature type="compositionally biased region" description="Low complexity" evidence="5">
    <location>
        <begin position="124"/>
        <end position="140"/>
    </location>
</feature>
<evidence type="ECO:0000256" key="4">
    <source>
        <dbReference type="ARBA" id="ARBA00023136"/>
    </source>
</evidence>
<reference evidence="8" key="1">
    <citation type="submission" date="2022-07" db="EMBL/GenBank/DDBJ databases">
        <authorList>
            <person name="Trinca V."/>
            <person name="Uliana J.V.C."/>
            <person name="Torres T.T."/>
            <person name="Ward R.J."/>
            <person name="Monesi N."/>
        </authorList>
    </citation>
    <scope>NUCLEOTIDE SEQUENCE</scope>
    <source>
        <strain evidence="8">HSMRA1968</strain>
        <tissue evidence="8">Whole embryos</tissue>
    </source>
</reference>
<keyword evidence="9" id="KW-1185">Reference proteome</keyword>
<keyword evidence="3 6" id="KW-1133">Transmembrane helix</keyword>
<feature type="region of interest" description="Disordered" evidence="5">
    <location>
        <begin position="626"/>
        <end position="664"/>
    </location>
</feature>
<dbReference type="AlphaFoldDB" id="A0A9Q0NDH6"/>
<comment type="caution">
    <text evidence="8">The sequence shown here is derived from an EMBL/GenBank/DDBJ whole genome shotgun (WGS) entry which is preliminary data.</text>
</comment>
<dbReference type="OrthoDB" id="2162691at2759"/>
<feature type="compositionally biased region" description="Polar residues" evidence="5">
    <location>
        <begin position="649"/>
        <end position="663"/>
    </location>
</feature>
<dbReference type="PROSITE" id="PS51778">
    <property type="entry name" value="VAST"/>
    <property type="match status" value="1"/>
</dbReference>
<dbReference type="InterPro" id="IPR004182">
    <property type="entry name" value="GRAM"/>
</dbReference>
<dbReference type="GO" id="GO:0140268">
    <property type="term" value="C:endoplasmic reticulum-plasma membrane contact site"/>
    <property type="evidence" value="ECO:0007669"/>
    <property type="project" value="TreeGrafter"/>
</dbReference>
<feature type="region of interest" description="Disordered" evidence="5">
    <location>
        <begin position="1"/>
        <end position="38"/>
    </location>
</feature>
<keyword evidence="2 6" id="KW-0812">Transmembrane</keyword>
<evidence type="ECO:0000259" key="7">
    <source>
        <dbReference type="PROSITE" id="PS51778"/>
    </source>
</evidence>
<feature type="domain" description="VASt" evidence="7">
    <location>
        <begin position="453"/>
        <end position="620"/>
    </location>
</feature>
<gene>
    <name evidence="8" type="primary">Gramd1b</name>
    <name evidence="8" type="ORF">Bhyg_03531</name>
</gene>
<dbReference type="PANTHER" id="PTHR23319:SF4">
    <property type="entry name" value="GRAM DOMAIN CONTAINING 1B, ISOFORM E"/>
    <property type="match status" value="1"/>
</dbReference>
<dbReference type="GO" id="GO:0032934">
    <property type="term" value="F:sterol binding"/>
    <property type="evidence" value="ECO:0007669"/>
    <property type="project" value="TreeGrafter"/>
</dbReference>
<evidence type="ECO:0000256" key="6">
    <source>
        <dbReference type="SAM" id="Phobius"/>
    </source>
</evidence>
<dbReference type="Pfam" id="PF02893">
    <property type="entry name" value="GRAM"/>
    <property type="match status" value="1"/>
</dbReference>
<dbReference type="CDD" id="cd13220">
    <property type="entry name" value="PH-GRAM_GRAMDC"/>
    <property type="match status" value="1"/>
</dbReference>
<dbReference type="GO" id="GO:0005886">
    <property type="term" value="C:plasma membrane"/>
    <property type="evidence" value="ECO:0007669"/>
    <property type="project" value="TreeGrafter"/>
</dbReference>
<evidence type="ECO:0000256" key="5">
    <source>
        <dbReference type="SAM" id="MobiDB-lite"/>
    </source>
</evidence>
<protein>
    <submittedName>
        <fullName evidence="8">Protein Aster-B</fullName>
    </submittedName>
</protein>
<evidence type="ECO:0000256" key="3">
    <source>
        <dbReference type="ARBA" id="ARBA00022989"/>
    </source>
</evidence>
<dbReference type="InterPro" id="IPR051482">
    <property type="entry name" value="Cholesterol_transport"/>
</dbReference>
<comment type="subcellular location">
    <subcellularLocation>
        <location evidence="1">Membrane</location>
        <topology evidence="1">Single-pass membrane protein</topology>
    </subcellularLocation>
</comment>
<dbReference type="InterPro" id="IPR031968">
    <property type="entry name" value="VASt"/>
</dbReference>
<feature type="region of interest" description="Disordered" evidence="5">
    <location>
        <begin position="72"/>
        <end position="100"/>
    </location>
</feature>
<dbReference type="PANTHER" id="PTHR23319">
    <property type="entry name" value="GRAM DOMAIN CONTAINING 1B, ISOFORM E"/>
    <property type="match status" value="1"/>
</dbReference>
<evidence type="ECO:0000313" key="9">
    <source>
        <dbReference type="Proteomes" id="UP001151699"/>
    </source>
</evidence>
<feature type="region of interest" description="Disordered" evidence="5">
    <location>
        <begin position="344"/>
        <end position="383"/>
    </location>
</feature>
<accession>A0A9Q0NDH6</accession>
<evidence type="ECO:0000256" key="2">
    <source>
        <dbReference type="ARBA" id="ARBA00022692"/>
    </source>
</evidence>
<dbReference type="SMART" id="SM00568">
    <property type="entry name" value="GRAM"/>
    <property type="match status" value="1"/>
</dbReference>
<evidence type="ECO:0000256" key="1">
    <source>
        <dbReference type="ARBA" id="ARBA00004167"/>
    </source>
</evidence>
<evidence type="ECO:0000313" key="8">
    <source>
        <dbReference type="EMBL" id="KAJ6648303.1"/>
    </source>
</evidence>
<dbReference type="Gene3D" id="2.30.29.30">
    <property type="entry name" value="Pleckstrin-homology domain (PH domain)/Phosphotyrosine-binding domain (PTB)"/>
    <property type="match status" value="1"/>
</dbReference>
<feature type="compositionally biased region" description="Low complexity" evidence="5">
    <location>
        <begin position="73"/>
        <end position="93"/>
    </location>
</feature>